<keyword evidence="4" id="KW-0413">Isomerase</keyword>
<dbReference type="UniPathway" id="UPA00074">
    <property type="reaction ID" value="UER00130"/>
</dbReference>
<feature type="domain" description="PurE" evidence="5">
    <location>
        <begin position="3"/>
        <end position="154"/>
    </location>
</feature>
<dbReference type="EC" id="4.1.1.21" evidence="2"/>
<proteinExistence type="inferred from homology"/>
<evidence type="ECO:0000256" key="3">
    <source>
        <dbReference type="ARBA" id="ARBA00022755"/>
    </source>
</evidence>
<dbReference type="RefSeq" id="XP_005824740.1">
    <property type="nucleotide sequence ID" value="XM_005824683.1"/>
</dbReference>
<name>L1IPL3_GUITC</name>
<evidence type="ECO:0000259" key="5">
    <source>
        <dbReference type="SMART" id="SM01001"/>
    </source>
</evidence>
<dbReference type="EMBL" id="JH993055">
    <property type="protein sequence ID" value="EKX37760.1"/>
    <property type="molecule type" value="Genomic_DNA"/>
</dbReference>
<dbReference type="OrthoDB" id="8300231at2759"/>
<dbReference type="EnsemblProtists" id="EKX37760">
    <property type="protein sequence ID" value="EKX37760"/>
    <property type="gene ID" value="GUITHDRAFT_154875"/>
</dbReference>
<comment type="pathway">
    <text evidence="1">Purine metabolism; IMP biosynthesis via de novo pathway; 5-amino-1-(5-phospho-D-ribosyl)imidazole-4-carboxylate from 5-amino-1-(5-phospho-D-ribosyl)imidazole (carboxylase route): step 1/1.</text>
</comment>
<dbReference type="OMA" id="SDWPVME"/>
<dbReference type="SMART" id="SM01001">
    <property type="entry name" value="AIRC"/>
    <property type="match status" value="1"/>
</dbReference>
<dbReference type="STRING" id="905079.L1IPL3"/>
<dbReference type="PANTHER" id="PTHR23046">
    <property type="entry name" value="PHOSPHORIBOSYLAMINOIMIDAZOLE CARBOXYLASE CATALYTIC SUBUNIT"/>
    <property type="match status" value="1"/>
</dbReference>
<dbReference type="GeneID" id="17294510"/>
<dbReference type="InterPro" id="IPR033747">
    <property type="entry name" value="PurE_ClassI"/>
</dbReference>
<dbReference type="HOGENOM" id="CLU_094982_2_0_1"/>
<organism evidence="6">
    <name type="scientific">Guillardia theta (strain CCMP2712)</name>
    <name type="common">Cryptophyte</name>
    <dbReference type="NCBI Taxonomy" id="905079"/>
    <lineage>
        <taxon>Eukaryota</taxon>
        <taxon>Cryptophyceae</taxon>
        <taxon>Pyrenomonadales</taxon>
        <taxon>Geminigeraceae</taxon>
        <taxon>Guillardia</taxon>
    </lineage>
</organism>
<dbReference type="PaxDb" id="55529-EKX37760"/>
<dbReference type="PANTHER" id="PTHR23046:SF2">
    <property type="entry name" value="PHOSPHORIBOSYLAMINOIMIDAZOLE CARBOXYLASE"/>
    <property type="match status" value="1"/>
</dbReference>
<dbReference type="HAMAP" id="MF_01929">
    <property type="entry name" value="PurE_classI"/>
    <property type="match status" value="1"/>
</dbReference>
<reference evidence="6 8" key="1">
    <citation type="journal article" date="2012" name="Nature">
        <title>Algal genomes reveal evolutionary mosaicism and the fate of nucleomorphs.</title>
        <authorList>
            <consortium name="DOE Joint Genome Institute"/>
            <person name="Curtis B.A."/>
            <person name="Tanifuji G."/>
            <person name="Burki F."/>
            <person name="Gruber A."/>
            <person name="Irimia M."/>
            <person name="Maruyama S."/>
            <person name="Arias M.C."/>
            <person name="Ball S.G."/>
            <person name="Gile G.H."/>
            <person name="Hirakawa Y."/>
            <person name="Hopkins J.F."/>
            <person name="Kuo A."/>
            <person name="Rensing S.A."/>
            <person name="Schmutz J."/>
            <person name="Symeonidi A."/>
            <person name="Elias M."/>
            <person name="Eveleigh R.J."/>
            <person name="Herman E.K."/>
            <person name="Klute M.J."/>
            <person name="Nakayama T."/>
            <person name="Obornik M."/>
            <person name="Reyes-Prieto A."/>
            <person name="Armbrust E.V."/>
            <person name="Aves S.J."/>
            <person name="Beiko R.G."/>
            <person name="Coutinho P."/>
            <person name="Dacks J.B."/>
            <person name="Durnford D.G."/>
            <person name="Fast N.M."/>
            <person name="Green B.R."/>
            <person name="Grisdale C.J."/>
            <person name="Hempel F."/>
            <person name="Henrissat B."/>
            <person name="Hoppner M.P."/>
            <person name="Ishida K."/>
            <person name="Kim E."/>
            <person name="Koreny L."/>
            <person name="Kroth P.G."/>
            <person name="Liu Y."/>
            <person name="Malik S.B."/>
            <person name="Maier U.G."/>
            <person name="McRose D."/>
            <person name="Mock T."/>
            <person name="Neilson J.A."/>
            <person name="Onodera N.T."/>
            <person name="Poole A.M."/>
            <person name="Pritham E.J."/>
            <person name="Richards T.A."/>
            <person name="Rocap G."/>
            <person name="Roy S.W."/>
            <person name="Sarai C."/>
            <person name="Schaack S."/>
            <person name="Shirato S."/>
            <person name="Slamovits C.H."/>
            <person name="Spencer D.F."/>
            <person name="Suzuki S."/>
            <person name="Worden A.Z."/>
            <person name="Zauner S."/>
            <person name="Barry K."/>
            <person name="Bell C."/>
            <person name="Bharti A.K."/>
            <person name="Crow J.A."/>
            <person name="Grimwood J."/>
            <person name="Kramer R."/>
            <person name="Lindquist E."/>
            <person name="Lucas S."/>
            <person name="Salamov A."/>
            <person name="McFadden G.I."/>
            <person name="Lane C.E."/>
            <person name="Keeling P.J."/>
            <person name="Gray M.W."/>
            <person name="Grigoriev I.V."/>
            <person name="Archibald J.M."/>
        </authorList>
    </citation>
    <scope>NUCLEOTIDE SEQUENCE</scope>
    <source>
        <strain evidence="6 8">CCMP2712</strain>
    </source>
</reference>
<evidence type="ECO:0000256" key="1">
    <source>
        <dbReference type="ARBA" id="ARBA00004747"/>
    </source>
</evidence>
<accession>L1IPL3</accession>
<dbReference type="PIRSF" id="PIRSF001338">
    <property type="entry name" value="AIR_carboxylase"/>
    <property type="match status" value="1"/>
</dbReference>
<evidence type="ECO:0000313" key="8">
    <source>
        <dbReference type="Proteomes" id="UP000011087"/>
    </source>
</evidence>
<evidence type="ECO:0000256" key="4">
    <source>
        <dbReference type="ARBA" id="ARBA00023235"/>
    </source>
</evidence>
<reference evidence="7" key="3">
    <citation type="submission" date="2015-06" db="UniProtKB">
        <authorList>
            <consortium name="EnsemblProtists"/>
        </authorList>
    </citation>
    <scope>IDENTIFICATION</scope>
</reference>
<gene>
    <name evidence="6" type="ORF">GUITHDRAFT_154875</name>
</gene>
<keyword evidence="8" id="KW-1185">Reference proteome</keyword>
<dbReference type="InterPro" id="IPR000031">
    <property type="entry name" value="PurE_dom"/>
</dbReference>
<reference evidence="8" key="2">
    <citation type="submission" date="2012-11" db="EMBL/GenBank/DDBJ databases">
        <authorList>
            <person name="Kuo A."/>
            <person name="Curtis B.A."/>
            <person name="Tanifuji G."/>
            <person name="Burki F."/>
            <person name="Gruber A."/>
            <person name="Irimia M."/>
            <person name="Maruyama S."/>
            <person name="Arias M.C."/>
            <person name="Ball S.G."/>
            <person name="Gile G.H."/>
            <person name="Hirakawa Y."/>
            <person name="Hopkins J.F."/>
            <person name="Rensing S.A."/>
            <person name="Schmutz J."/>
            <person name="Symeonidi A."/>
            <person name="Elias M."/>
            <person name="Eveleigh R.J."/>
            <person name="Herman E.K."/>
            <person name="Klute M.J."/>
            <person name="Nakayama T."/>
            <person name="Obornik M."/>
            <person name="Reyes-Prieto A."/>
            <person name="Armbrust E.V."/>
            <person name="Aves S.J."/>
            <person name="Beiko R.G."/>
            <person name="Coutinho P."/>
            <person name="Dacks J.B."/>
            <person name="Durnford D.G."/>
            <person name="Fast N.M."/>
            <person name="Green B.R."/>
            <person name="Grisdale C."/>
            <person name="Hempe F."/>
            <person name="Henrissat B."/>
            <person name="Hoppner M.P."/>
            <person name="Ishida K.-I."/>
            <person name="Kim E."/>
            <person name="Koreny L."/>
            <person name="Kroth P.G."/>
            <person name="Liu Y."/>
            <person name="Malik S.-B."/>
            <person name="Maier U.G."/>
            <person name="McRose D."/>
            <person name="Mock T."/>
            <person name="Neilson J.A."/>
            <person name="Onodera N.T."/>
            <person name="Poole A.M."/>
            <person name="Pritham E.J."/>
            <person name="Richards T.A."/>
            <person name="Rocap G."/>
            <person name="Roy S.W."/>
            <person name="Sarai C."/>
            <person name="Schaack S."/>
            <person name="Shirato S."/>
            <person name="Slamovits C.H."/>
            <person name="Spencer D.F."/>
            <person name="Suzuki S."/>
            <person name="Worden A.Z."/>
            <person name="Zauner S."/>
            <person name="Barry K."/>
            <person name="Bell C."/>
            <person name="Bharti A.K."/>
            <person name="Crow J.A."/>
            <person name="Grimwood J."/>
            <person name="Kramer R."/>
            <person name="Lindquist E."/>
            <person name="Lucas S."/>
            <person name="Salamov A."/>
            <person name="McFadden G.I."/>
            <person name="Lane C.E."/>
            <person name="Keeling P.J."/>
            <person name="Gray M.W."/>
            <person name="Grigoriev I.V."/>
            <person name="Archibald J.M."/>
        </authorList>
    </citation>
    <scope>NUCLEOTIDE SEQUENCE</scope>
    <source>
        <strain evidence="8">CCMP2712</strain>
    </source>
</reference>
<dbReference type="NCBIfam" id="TIGR01162">
    <property type="entry name" value="purE"/>
    <property type="match status" value="1"/>
</dbReference>
<dbReference type="AlphaFoldDB" id="L1IPL3"/>
<evidence type="ECO:0000313" key="7">
    <source>
        <dbReference type="EnsemblProtists" id="EKX37760"/>
    </source>
</evidence>
<dbReference type="GO" id="GO:0004638">
    <property type="term" value="F:phosphoribosylaminoimidazole carboxylase activity"/>
    <property type="evidence" value="ECO:0007669"/>
    <property type="project" value="UniProtKB-EC"/>
</dbReference>
<dbReference type="GO" id="GO:0006189">
    <property type="term" value="P:'de novo' IMP biosynthetic process"/>
    <property type="evidence" value="ECO:0007669"/>
    <property type="project" value="UniProtKB-UniPathway"/>
</dbReference>
<dbReference type="Gene3D" id="3.40.50.1970">
    <property type="match status" value="1"/>
</dbReference>
<dbReference type="Proteomes" id="UP000011087">
    <property type="component" value="Unassembled WGS sequence"/>
</dbReference>
<sequence>MSYFVAILMGSDSDLPLLEKTMSTLDSLGIKWEAKVTSAHRTPADTHAYVKDAEQRGCVVFICCAGLAAHLGGAVAGLTCRPVIGIPGDGGPLKGHDALLSTVMMPGGVPVATVAIGSAGATNAGYLAAQMIAIADPALYERVKQDREKNAEAVRQKDKALQEKLAQR</sequence>
<feature type="non-terminal residue" evidence="6">
    <location>
        <position position="1"/>
    </location>
</feature>
<keyword evidence="3" id="KW-0658">Purine biosynthesis</keyword>
<dbReference type="SUPFAM" id="SSF52255">
    <property type="entry name" value="N5-CAIR mutase (phosphoribosylaminoimidazole carboxylase, PurE)"/>
    <property type="match status" value="1"/>
</dbReference>
<evidence type="ECO:0000256" key="2">
    <source>
        <dbReference type="ARBA" id="ARBA00012329"/>
    </source>
</evidence>
<dbReference type="eggNOG" id="KOG2835">
    <property type="taxonomic scope" value="Eukaryota"/>
</dbReference>
<dbReference type="InterPro" id="IPR024694">
    <property type="entry name" value="PurE_prokaryotes"/>
</dbReference>
<dbReference type="GO" id="GO:0016853">
    <property type="term" value="F:isomerase activity"/>
    <property type="evidence" value="ECO:0007669"/>
    <property type="project" value="UniProtKB-KW"/>
</dbReference>
<evidence type="ECO:0000313" key="6">
    <source>
        <dbReference type="EMBL" id="EKX37760.1"/>
    </source>
</evidence>
<dbReference type="Pfam" id="PF00731">
    <property type="entry name" value="AIRC"/>
    <property type="match status" value="1"/>
</dbReference>
<dbReference type="KEGG" id="gtt:GUITHDRAFT_154875"/>
<protein>
    <recommendedName>
        <fullName evidence="2">phosphoribosylaminoimidazole carboxylase</fullName>
        <ecNumber evidence="2">4.1.1.21</ecNumber>
    </recommendedName>
</protein>